<protein>
    <submittedName>
        <fullName evidence="1">DUF4932 domain-containing protein</fullName>
    </submittedName>
</protein>
<dbReference type="Pfam" id="PF16286">
    <property type="entry name" value="DUF4932"/>
    <property type="match status" value="1"/>
</dbReference>
<dbReference type="EMBL" id="JAOZYT010000007">
    <property type="protein sequence ID" value="MCW0523107.1"/>
    <property type="molecule type" value="Genomic_DNA"/>
</dbReference>
<dbReference type="InterPro" id="IPR032560">
    <property type="entry name" value="DUF4932"/>
</dbReference>
<dbReference type="RefSeq" id="WP_109475564.1">
    <property type="nucleotide sequence ID" value="NZ_CP033039.1"/>
</dbReference>
<evidence type="ECO:0000313" key="2">
    <source>
        <dbReference type="Proteomes" id="UP001207440"/>
    </source>
</evidence>
<evidence type="ECO:0000313" key="1">
    <source>
        <dbReference type="EMBL" id="MCW0523107.1"/>
    </source>
</evidence>
<dbReference type="AlphaFoldDB" id="A0AAP3ETD5"/>
<proteinExistence type="predicted"/>
<dbReference type="Proteomes" id="UP001207440">
    <property type="component" value="Unassembled WGS sequence"/>
</dbReference>
<name>A0AAP3ETD5_RIEAN</name>
<reference evidence="1" key="1">
    <citation type="submission" date="2022-10" db="EMBL/GenBank/DDBJ databases">
        <title>Sifting through the core-genome to identify putative cross-protective antigens against Riemerella anatipestifer.</title>
        <authorList>
            <person name="Zheng X."/>
            <person name="Zhang W."/>
        </authorList>
    </citation>
    <scope>NUCLEOTIDE SEQUENCE</scope>
    <source>
        <strain evidence="1">ZWRA178</strain>
    </source>
</reference>
<organism evidence="1 2">
    <name type="scientific">Riemerella anatipestifer</name>
    <name type="common">Moraxella anatipestifer</name>
    <dbReference type="NCBI Taxonomy" id="34085"/>
    <lineage>
        <taxon>Bacteria</taxon>
        <taxon>Pseudomonadati</taxon>
        <taxon>Bacteroidota</taxon>
        <taxon>Flavobacteriia</taxon>
        <taxon>Flavobacteriales</taxon>
        <taxon>Weeksellaceae</taxon>
        <taxon>Riemerella</taxon>
    </lineage>
</organism>
<accession>A0AAP3ETD5</accession>
<gene>
    <name evidence="1" type="ORF">OKE68_02095</name>
</gene>
<sequence length="348" mass="41172">MKTAVVVLSLVSQLFFSQKSKLNISIDERIETLYAVAHYSNYFLTSKHPSLNKIALDNDFKSLRNHRAVSLFDSLSKKYDFAFTRPVDWLLEHSNFPEFVKTKKSSDQNISFVKESKEYLLDDFRLELIKFNQDSLFQNYLKKIKPINEKVISNVLKSETIRYLPDYLEEYYGTKLSSYNVILSPFLHSGGYNSEMINEKGQKEVYAIIGPNGEIDFYSHFDKDFLEMDLILHEFSHSFINPIVIKYQEKLNQLERKYYNEQLKKSGKEQGYESWKNVFIEILVRATVIRITQLNFGNEKANELLSFEKSVGFDLVEKIIDELKQYENNRKQYKNFEDFYPILIKRLQ</sequence>
<comment type="caution">
    <text evidence="1">The sequence shown here is derived from an EMBL/GenBank/DDBJ whole genome shotgun (WGS) entry which is preliminary data.</text>
</comment>